<accession>A0ABP8WKZ9</accession>
<dbReference type="RefSeq" id="WP_345518498.1">
    <property type="nucleotide sequence ID" value="NZ_BAABKM010000001.1"/>
</dbReference>
<gene>
    <name evidence="1" type="ORF">GCM10023349_02910</name>
</gene>
<name>A0ABP8WKZ9_9ACTN</name>
<dbReference type="CDD" id="cd07818">
    <property type="entry name" value="SRPBCC_1"/>
    <property type="match status" value="1"/>
</dbReference>
<evidence type="ECO:0000313" key="1">
    <source>
        <dbReference type="EMBL" id="GAA4691593.1"/>
    </source>
</evidence>
<dbReference type="Proteomes" id="UP001499974">
    <property type="component" value="Unassembled WGS sequence"/>
</dbReference>
<dbReference type="EMBL" id="BAABKM010000001">
    <property type="protein sequence ID" value="GAA4691593.1"/>
    <property type="molecule type" value="Genomic_DNA"/>
</dbReference>
<protein>
    <submittedName>
        <fullName evidence="1">SRPBCC family protein</fullName>
    </submittedName>
</protein>
<reference evidence="2" key="1">
    <citation type="journal article" date="2019" name="Int. J. Syst. Evol. Microbiol.">
        <title>The Global Catalogue of Microorganisms (GCM) 10K type strain sequencing project: providing services to taxonomists for standard genome sequencing and annotation.</title>
        <authorList>
            <consortium name="The Broad Institute Genomics Platform"/>
            <consortium name="The Broad Institute Genome Sequencing Center for Infectious Disease"/>
            <person name="Wu L."/>
            <person name="Ma J."/>
        </authorList>
    </citation>
    <scope>NUCLEOTIDE SEQUENCE [LARGE SCALE GENOMIC DNA]</scope>
    <source>
        <strain evidence="2">JCM 18531</strain>
    </source>
</reference>
<sequence length="151" mass="16771">MGSYEVARTTTIAVDPTRVHALVDDFHEWPAWSPWEDLDPDLQRTYTGPDSGVGAHYAWQGNRKAGQGTMEITGSTPERIDVDLVFMKPFDSASKVTFELVPTDSGTQVTWRMRGEQKGLWGVLGKVVSMDRLVGKDFDKGLARLKAVLES</sequence>
<dbReference type="Pfam" id="PF10604">
    <property type="entry name" value="Polyketide_cyc2"/>
    <property type="match status" value="1"/>
</dbReference>
<dbReference type="Gene3D" id="3.30.530.20">
    <property type="match status" value="1"/>
</dbReference>
<proteinExistence type="predicted"/>
<organism evidence="1 2">
    <name type="scientific">Nocardioides conyzicola</name>
    <dbReference type="NCBI Taxonomy" id="1651781"/>
    <lineage>
        <taxon>Bacteria</taxon>
        <taxon>Bacillati</taxon>
        <taxon>Actinomycetota</taxon>
        <taxon>Actinomycetes</taxon>
        <taxon>Propionibacteriales</taxon>
        <taxon>Nocardioidaceae</taxon>
        <taxon>Nocardioides</taxon>
    </lineage>
</organism>
<dbReference type="InterPro" id="IPR019587">
    <property type="entry name" value="Polyketide_cyclase/dehydratase"/>
</dbReference>
<evidence type="ECO:0000313" key="2">
    <source>
        <dbReference type="Proteomes" id="UP001499974"/>
    </source>
</evidence>
<keyword evidence="2" id="KW-1185">Reference proteome</keyword>
<dbReference type="SUPFAM" id="SSF55961">
    <property type="entry name" value="Bet v1-like"/>
    <property type="match status" value="1"/>
</dbReference>
<comment type="caution">
    <text evidence="1">The sequence shown here is derived from an EMBL/GenBank/DDBJ whole genome shotgun (WGS) entry which is preliminary data.</text>
</comment>
<dbReference type="InterPro" id="IPR023393">
    <property type="entry name" value="START-like_dom_sf"/>
</dbReference>